<evidence type="ECO:0000313" key="1">
    <source>
        <dbReference type="EMBL" id="CAG8739065.1"/>
    </source>
</evidence>
<feature type="non-terminal residue" evidence="1">
    <location>
        <position position="1"/>
    </location>
</feature>
<gene>
    <name evidence="1" type="ORF">GMARGA_LOCUS15181</name>
</gene>
<name>A0ABN7V7J5_GIGMA</name>
<dbReference type="Proteomes" id="UP000789901">
    <property type="component" value="Unassembled WGS sequence"/>
</dbReference>
<proteinExistence type="predicted"/>
<sequence length="62" mass="7428">KASNSECAHISINSIVQELEEFTYEDKWIDKLENEEKLHKLFYSDISKEDEELFYNSGWKII</sequence>
<accession>A0ABN7V7J5</accession>
<reference evidence="1 2" key="1">
    <citation type="submission" date="2021-06" db="EMBL/GenBank/DDBJ databases">
        <authorList>
            <person name="Kallberg Y."/>
            <person name="Tangrot J."/>
            <person name="Rosling A."/>
        </authorList>
    </citation>
    <scope>NUCLEOTIDE SEQUENCE [LARGE SCALE GENOMIC DNA]</scope>
    <source>
        <strain evidence="1 2">120-4 pot B 10/14</strain>
    </source>
</reference>
<keyword evidence="2" id="KW-1185">Reference proteome</keyword>
<comment type="caution">
    <text evidence="1">The sequence shown here is derived from an EMBL/GenBank/DDBJ whole genome shotgun (WGS) entry which is preliminary data.</text>
</comment>
<protein>
    <submittedName>
        <fullName evidence="1">19916_t:CDS:1</fullName>
    </submittedName>
</protein>
<organism evidence="1 2">
    <name type="scientific">Gigaspora margarita</name>
    <dbReference type="NCBI Taxonomy" id="4874"/>
    <lineage>
        <taxon>Eukaryota</taxon>
        <taxon>Fungi</taxon>
        <taxon>Fungi incertae sedis</taxon>
        <taxon>Mucoromycota</taxon>
        <taxon>Glomeromycotina</taxon>
        <taxon>Glomeromycetes</taxon>
        <taxon>Diversisporales</taxon>
        <taxon>Gigasporaceae</taxon>
        <taxon>Gigaspora</taxon>
    </lineage>
</organism>
<dbReference type="EMBL" id="CAJVQB010010350">
    <property type="protein sequence ID" value="CAG8739065.1"/>
    <property type="molecule type" value="Genomic_DNA"/>
</dbReference>
<evidence type="ECO:0000313" key="2">
    <source>
        <dbReference type="Proteomes" id="UP000789901"/>
    </source>
</evidence>